<sequence>MSFEVIEAVDSHSVESGAQPLLENLTPRERMILRFYRQLDEAERVVMMRMLEALTTRTVPPS</sequence>
<comment type="caution">
    <text evidence="1">The sequence shown here is derived from an EMBL/GenBank/DDBJ whole genome shotgun (WGS) entry which is preliminary data.</text>
</comment>
<evidence type="ECO:0000313" key="1">
    <source>
        <dbReference type="EMBL" id="GJN53068.1"/>
    </source>
</evidence>
<evidence type="ECO:0008006" key="3">
    <source>
        <dbReference type="Google" id="ProtNLM"/>
    </source>
</evidence>
<accession>A0ABQ4W0V8</accession>
<protein>
    <recommendedName>
        <fullName evidence="3">Transcriptional regulator</fullName>
    </recommendedName>
</protein>
<dbReference type="Proteomes" id="UP001054892">
    <property type="component" value="Unassembled WGS sequence"/>
</dbReference>
<dbReference type="EMBL" id="BQKM01000005">
    <property type="protein sequence ID" value="GJN53068.1"/>
    <property type="molecule type" value="Genomic_DNA"/>
</dbReference>
<gene>
    <name evidence="1" type="ORF">TUM20286_28200</name>
</gene>
<organism evidence="1 2">
    <name type="scientific">Pseudomonas tohonis</name>
    <dbReference type="NCBI Taxonomy" id="2725477"/>
    <lineage>
        <taxon>Bacteria</taxon>
        <taxon>Pseudomonadati</taxon>
        <taxon>Pseudomonadota</taxon>
        <taxon>Gammaproteobacteria</taxon>
        <taxon>Pseudomonadales</taxon>
        <taxon>Pseudomonadaceae</taxon>
        <taxon>Pseudomonas</taxon>
    </lineage>
</organism>
<evidence type="ECO:0000313" key="2">
    <source>
        <dbReference type="Proteomes" id="UP001054892"/>
    </source>
</evidence>
<dbReference type="RefSeq" id="WP_236208433.1">
    <property type="nucleotide sequence ID" value="NZ_BQIM01000055.1"/>
</dbReference>
<reference evidence="1 2" key="1">
    <citation type="submission" date="2021-12" db="EMBL/GenBank/DDBJ databases">
        <title>Characterization of novel class B3 metallo-beta-lactamase from novel Pseudomonas species.</title>
        <authorList>
            <person name="Yamada K."/>
            <person name="Aoki K."/>
            <person name="Ishii Y."/>
        </authorList>
    </citation>
    <scope>NUCLEOTIDE SEQUENCE [LARGE SCALE GENOMIC DNA]</scope>
    <source>
        <strain evidence="1 2">TUM20286</strain>
    </source>
</reference>
<proteinExistence type="predicted"/>
<name>A0ABQ4W0V8_9PSED</name>
<keyword evidence="2" id="KW-1185">Reference proteome</keyword>